<evidence type="ECO:0000313" key="3">
    <source>
        <dbReference type="EMBL" id="RAK56602.1"/>
    </source>
</evidence>
<dbReference type="Pfam" id="PF13347">
    <property type="entry name" value="MFS_2"/>
    <property type="match status" value="1"/>
</dbReference>
<feature type="transmembrane region" description="Helical" evidence="2">
    <location>
        <begin position="362"/>
        <end position="387"/>
    </location>
</feature>
<feature type="transmembrane region" description="Helical" evidence="2">
    <location>
        <begin position="234"/>
        <end position="255"/>
    </location>
</feature>
<dbReference type="SUPFAM" id="SSF103473">
    <property type="entry name" value="MFS general substrate transporter"/>
    <property type="match status" value="1"/>
</dbReference>
<dbReference type="Proteomes" id="UP000249725">
    <property type="component" value="Unassembled WGS sequence"/>
</dbReference>
<sequence length="464" mass="49162">MTQPQARAGAPLSLLAVLAFATANIPISAVTLAVSVHLPKYFASSVGLTLGAVGAAFGLVRLIDIPIDALLGLAMDRTRTRMGRYRPWVLAGAPVMMLGLFMLMRAGAGAGVGFLVTWLLVMYLGLSMTYLAHLAWASNLAPTYEQRSRTMGAITFLGVAGAVIALLIPVVVDARGGGEASGVKAMIWFIIVAAPATALLACLMVGERIPADRTSGFRLGDYAALLKRGNVIRLLLADLLFNLGPMWMAALYLFYFTDHRGFTTGQANLLLLAYLAAGFLGAPLTAWLANRIGKHRALMVNTTVYSLSLLAIPFYPPGAFLMALPGMVAAGAMYTGFIVSIRALTGDIADEVRLETGREWMGLMYAMVNVTSKVAAAFAILLTFNVLEQIGYQAAEGAVNTAQALAGLQWAFLSGPIVFVILGGACFIGYRLDARRHAQIRAELDAREALALSAGEGFAAAPVR</sequence>
<comment type="similarity">
    <text evidence="1">Belongs to the sodium:galactoside symporter (TC 2.A.2) family.</text>
</comment>
<gene>
    <name evidence="3" type="ORF">DJ018_01075</name>
</gene>
<dbReference type="EMBL" id="QFYR01000001">
    <property type="protein sequence ID" value="RAK56602.1"/>
    <property type="molecule type" value="Genomic_DNA"/>
</dbReference>
<keyword evidence="2" id="KW-0812">Transmembrane</keyword>
<feature type="transmembrane region" description="Helical" evidence="2">
    <location>
        <begin position="407"/>
        <end position="430"/>
    </location>
</feature>
<dbReference type="AlphaFoldDB" id="A0A328ANK8"/>
<dbReference type="RefSeq" id="WP_111512953.1">
    <property type="nucleotide sequence ID" value="NZ_QFYR01000001.1"/>
</dbReference>
<keyword evidence="2" id="KW-1133">Transmembrane helix</keyword>
<feature type="transmembrane region" description="Helical" evidence="2">
    <location>
        <begin position="267"/>
        <end position="290"/>
    </location>
</feature>
<reference evidence="4" key="1">
    <citation type="submission" date="2018-05" db="EMBL/GenBank/DDBJ databases">
        <authorList>
            <person name="Li X."/>
        </authorList>
    </citation>
    <scope>NUCLEOTIDE SEQUENCE [LARGE SCALE GENOMIC DNA]</scope>
    <source>
        <strain evidence="4">YIM 73061</strain>
    </source>
</reference>
<dbReference type="InterPro" id="IPR039672">
    <property type="entry name" value="MFS_2"/>
</dbReference>
<organism evidence="3 4">
    <name type="scientific">Phenylobacterium deserti</name>
    <dbReference type="NCBI Taxonomy" id="1914756"/>
    <lineage>
        <taxon>Bacteria</taxon>
        <taxon>Pseudomonadati</taxon>
        <taxon>Pseudomonadota</taxon>
        <taxon>Alphaproteobacteria</taxon>
        <taxon>Caulobacterales</taxon>
        <taxon>Caulobacteraceae</taxon>
        <taxon>Phenylobacterium</taxon>
    </lineage>
</organism>
<dbReference type="PANTHER" id="PTHR11328">
    <property type="entry name" value="MAJOR FACILITATOR SUPERFAMILY DOMAIN-CONTAINING PROTEIN"/>
    <property type="match status" value="1"/>
</dbReference>
<proteinExistence type="inferred from homology"/>
<dbReference type="GO" id="GO:0015293">
    <property type="term" value="F:symporter activity"/>
    <property type="evidence" value="ECO:0007669"/>
    <property type="project" value="InterPro"/>
</dbReference>
<protein>
    <submittedName>
        <fullName evidence="3">MFS transporter</fullName>
    </submittedName>
</protein>
<dbReference type="PANTHER" id="PTHR11328:SF24">
    <property type="entry name" value="MAJOR FACILITATOR SUPERFAMILY (MFS) PROFILE DOMAIN-CONTAINING PROTEIN"/>
    <property type="match status" value="1"/>
</dbReference>
<feature type="transmembrane region" description="Helical" evidence="2">
    <location>
        <begin position="41"/>
        <end position="64"/>
    </location>
</feature>
<feature type="transmembrane region" description="Helical" evidence="2">
    <location>
        <begin position="85"/>
        <end position="104"/>
    </location>
</feature>
<feature type="transmembrane region" description="Helical" evidence="2">
    <location>
        <begin position="153"/>
        <end position="174"/>
    </location>
</feature>
<evidence type="ECO:0000313" key="4">
    <source>
        <dbReference type="Proteomes" id="UP000249725"/>
    </source>
</evidence>
<evidence type="ECO:0000256" key="1">
    <source>
        <dbReference type="ARBA" id="ARBA00009617"/>
    </source>
</evidence>
<feature type="transmembrane region" description="Helical" evidence="2">
    <location>
        <begin position="12"/>
        <end position="35"/>
    </location>
</feature>
<feature type="transmembrane region" description="Helical" evidence="2">
    <location>
        <begin position="297"/>
        <end position="315"/>
    </location>
</feature>
<comment type="caution">
    <text evidence="3">The sequence shown here is derived from an EMBL/GenBank/DDBJ whole genome shotgun (WGS) entry which is preliminary data.</text>
</comment>
<name>A0A328ANK8_9CAUL</name>
<dbReference type="GO" id="GO:0005886">
    <property type="term" value="C:plasma membrane"/>
    <property type="evidence" value="ECO:0007669"/>
    <property type="project" value="TreeGrafter"/>
</dbReference>
<keyword evidence="2" id="KW-0472">Membrane</keyword>
<dbReference type="Gene3D" id="1.20.1250.20">
    <property type="entry name" value="MFS general substrate transporter like domains"/>
    <property type="match status" value="2"/>
</dbReference>
<feature type="transmembrane region" description="Helical" evidence="2">
    <location>
        <begin position="110"/>
        <end position="132"/>
    </location>
</feature>
<keyword evidence="4" id="KW-1185">Reference proteome</keyword>
<dbReference type="InterPro" id="IPR036259">
    <property type="entry name" value="MFS_trans_sf"/>
</dbReference>
<accession>A0A328ANK8</accession>
<feature type="transmembrane region" description="Helical" evidence="2">
    <location>
        <begin position="186"/>
        <end position="206"/>
    </location>
</feature>
<evidence type="ECO:0000256" key="2">
    <source>
        <dbReference type="SAM" id="Phobius"/>
    </source>
</evidence>
<dbReference type="GO" id="GO:0008643">
    <property type="term" value="P:carbohydrate transport"/>
    <property type="evidence" value="ECO:0007669"/>
    <property type="project" value="InterPro"/>
</dbReference>
<dbReference type="OrthoDB" id="9764596at2"/>
<feature type="transmembrane region" description="Helical" evidence="2">
    <location>
        <begin position="321"/>
        <end position="341"/>
    </location>
</feature>